<feature type="region of interest" description="Disordered" evidence="1">
    <location>
        <begin position="81"/>
        <end position="116"/>
    </location>
</feature>
<proteinExistence type="predicted"/>
<dbReference type="Proteomes" id="UP000186817">
    <property type="component" value="Unassembled WGS sequence"/>
</dbReference>
<comment type="caution">
    <text evidence="2">The sequence shown here is derived from an EMBL/GenBank/DDBJ whole genome shotgun (WGS) entry which is preliminary data.</text>
</comment>
<feature type="compositionally biased region" description="Basic and acidic residues" evidence="1">
    <location>
        <begin position="251"/>
        <end position="263"/>
    </location>
</feature>
<dbReference type="EMBL" id="LSRX01001430">
    <property type="protein sequence ID" value="OLP79969.1"/>
    <property type="molecule type" value="Genomic_DNA"/>
</dbReference>
<gene>
    <name evidence="2" type="ORF">AK812_SmicGene39677</name>
</gene>
<protein>
    <submittedName>
        <fullName evidence="2">Uncharacterized protein</fullName>
    </submittedName>
</protein>
<evidence type="ECO:0000313" key="2">
    <source>
        <dbReference type="EMBL" id="OLP79969.1"/>
    </source>
</evidence>
<dbReference type="AlphaFoldDB" id="A0A1Q9CAL3"/>
<organism evidence="2 3">
    <name type="scientific">Symbiodinium microadriaticum</name>
    <name type="common">Dinoflagellate</name>
    <name type="synonym">Zooxanthella microadriatica</name>
    <dbReference type="NCBI Taxonomy" id="2951"/>
    <lineage>
        <taxon>Eukaryota</taxon>
        <taxon>Sar</taxon>
        <taxon>Alveolata</taxon>
        <taxon>Dinophyceae</taxon>
        <taxon>Suessiales</taxon>
        <taxon>Symbiodiniaceae</taxon>
        <taxon>Symbiodinium</taxon>
    </lineage>
</organism>
<keyword evidence="3" id="KW-1185">Reference proteome</keyword>
<dbReference type="OrthoDB" id="10290035at2759"/>
<evidence type="ECO:0000313" key="3">
    <source>
        <dbReference type="Proteomes" id="UP000186817"/>
    </source>
</evidence>
<feature type="region of interest" description="Disordered" evidence="1">
    <location>
        <begin position="21"/>
        <end position="42"/>
    </location>
</feature>
<feature type="region of interest" description="Disordered" evidence="1">
    <location>
        <begin position="242"/>
        <end position="266"/>
    </location>
</feature>
<accession>A0A1Q9CAL3</accession>
<sequence length="507" mass="55033">MGTGGLPGLAAVAHELGYGVNPGGGHPPVPPPVRSVGEEALSPKTKRLKGNARIKHMVKSSMWDWKGSSLDPVFRRPRIGLKRKREESESSDSSAKTVSEGLSDQEDLFPEEAQSRHISRKCPGLLARHAIREARKRVLADLGEESAHQTPRPVFVRYFRQVFDHSGASTPMKREYLTLAHCLDSLLEGNVLKCLDIAVQRLKAVEQISQGVHPGTANRMEIIPAEGFSLASAEENGRWLRKTGKGGGKPIAEDAGVKGEKGARSLTDTVDPPVQLQFVFPLPMPAVDESACEHAWAEAAVSGLACAQQRIHMDPEAEQRCKDKLKQAGLWGESLATLELGAAEGVAQQLVNELGLTLYDDVVFWVSQRIEDAKMQAPLLSRAQGLHGPSFVQLRINTFWGTRVVESAFGSTEFVNSVEQIGDVLVQGLNALKLGAEQVQLEPGVEIETKFQKKTPKRYEEDQLAAPACLSVPAKLEGIGDVESSLFFGFVLGAGAETDEDQSTRCS</sequence>
<evidence type="ECO:0000256" key="1">
    <source>
        <dbReference type="SAM" id="MobiDB-lite"/>
    </source>
</evidence>
<name>A0A1Q9CAL3_SYMMI</name>
<reference evidence="2 3" key="1">
    <citation type="submission" date="2016-02" db="EMBL/GenBank/DDBJ databases">
        <title>Genome analysis of coral dinoflagellate symbionts highlights evolutionary adaptations to a symbiotic lifestyle.</title>
        <authorList>
            <person name="Aranda M."/>
            <person name="Li Y."/>
            <person name="Liew Y.J."/>
            <person name="Baumgarten S."/>
            <person name="Simakov O."/>
            <person name="Wilson M."/>
            <person name="Piel J."/>
            <person name="Ashoor H."/>
            <person name="Bougouffa S."/>
            <person name="Bajic V.B."/>
            <person name="Ryu T."/>
            <person name="Ravasi T."/>
            <person name="Bayer T."/>
            <person name="Micklem G."/>
            <person name="Kim H."/>
            <person name="Bhak J."/>
            <person name="Lajeunesse T.C."/>
            <person name="Voolstra C.R."/>
        </authorList>
    </citation>
    <scope>NUCLEOTIDE SEQUENCE [LARGE SCALE GENOMIC DNA]</scope>
    <source>
        <strain evidence="2 3">CCMP2467</strain>
    </source>
</reference>